<sequence>MGNKSAIEWTDATWNPVTGCSKVSAGCTNCYAERLSHRFGWTTKPWNATYAAENVRLHPDRLEEPLKWKKPRRVFVNSMSDLFHEQVPLEFIAEVFNVMACATAACGKNHKHDEECWTGEPHTFQILTKRPERMMRVINEELPDYVGHYWPGDRPLCLALELNWPLPNVWLGVSAENQEAADERIPFLLKTQAAVRFVSCEPLLGPVNLRDIDLGTNGHGLRFQLDSLTGWSRGSDEQTGRHRVSRNDEFGRIDWVIVGGESGPNARPMHPEWARSLRDQCQAAGVAFLFKQWGEWAPVHELRCNEPGICGRQWYNFDPDTAVCRIGKRAAGRLLDGRTWDEYPERSV</sequence>
<keyword evidence="2" id="KW-1185">Reference proteome</keyword>
<evidence type="ECO:0000313" key="2">
    <source>
        <dbReference type="Proteomes" id="UP000183508"/>
    </source>
</evidence>
<dbReference type="AlphaFoldDB" id="A0A1I7ICD5"/>
<proteinExistence type="predicted"/>
<dbReference type="Pfam" id="PF07505">
    <property type="entry name" value="DUF5131"/>
    <property type="match status" value="1"/>
</dbReference>
<dbReference type="STRING" id="392015.SAMN05421543_106132"/>
<organism evidence="1 2">
    <name type="scientific">Alicyclobacillus macrosporangiidus</name>
    <dbReference type="NCBI Taxonomy" id="392015"/>
    <lineage>
        <taxon>Bacteria</taxon>
        <taxon>Bacillati</taxon>
        <taxon>Bacillota</taxon>
        <taxon>Bacilli</taxon>
        <taxon>Bacillales</taxon>
        <taxon>Alicyclobacillaceae</taxon>
        <taxon>Alicyclobacillus</taxon>
    </lineage>
</organism>
<dbReference type="EMBL" id="FPBV01000006">
    <property type="protein sequence ID" value="SFU70632.1"/>
    <property type="molecule type" value="Genomic_DNA"/>
</dbReference>
<dbReference type="InterPro" id="IPR011101">
    <property type="entry name" value="DUF5131"/>
</dbReference>
<protein>
    <submittedName>
        <fullName evidence="1">Protein gp37</fullName>
    </submittedName>
</protein>
<reference evidence="2" key="1">
    <citation type="submission" date="2016-10" db="EMBL/GenBank/DDBJ databases">
        <authorList>
            <person name="Varghese N."/>
        </authorList>
    </citation>
    <scope>NUCLEOTIDE SEQUENCE [LARGE SCALE GENOMIC DNA]</scope>
    <source>
        <strain evidence="2">DSM 17980</strain>
    </source>
</reference>
<gene>
    <name evidence="1" type="ORF">SAMN05421543_106132</name>
</gene>
<dbReference type="OrthoDB" id="9787478at2"/>
<dbReference type="RefSeq" id="WP_074951031.1">
    <property type="nucleotide sequence ID" value="NZ_FPBV01000006.1"/>
</dbReference>
<accession>A0A1I7ICD5</accession>
<evidence type="ECO:0000313" key="1">
    <source>
        <dbReference type="EMBL" id="SFU70632.1"/>
    </source>
</evidence>
<dbReference type="Proteomes" id="UP000183508">
    <property type="component" value="Unassembled WGS sequence"/>
</dbReference>
<name>A0A1I7ICD5_9BACL</name>